<evidence type="ECO:0000256" key="7">
    <source>
        <dbReference type="SAM" id="Phobius"/>
    </source>
</evidence>
<feature type="transmembrane region" description="Helical" evidence="7">
    <location>
        <begin position="292"/>
        <end position="314"/>
    </location>
</feature>
<feature type="transmembrane region" description="Helical" evidence="7">
    <location>
        <begin position="426"/>
        <end position="449"/>
    </location>
</feature>
<feature type="transmembrane region" description="Helical" evidence="7">
    <location>
        <begin position="29"/>
        <end position="53"/>
    </location>
</feature>
<feature type="domain" description="Major facilitator superfamily (MFS) profile" evidence="8">
    <location>
        <begin position="31"/>
        <end position="478"/>
    </location>
</feature>
<feature type="transmembrane region" description="Helical" evidence="7">
    <location>
        <begin position="358"/>
        <end position="380"/>
    </location>
</feature>
<sequence length="582" mass="60171">MESIDTAAKAPVAPGGSSGPPPAPHPARWLILAVTLSAVFMQMLDTTITMVALPSLQTDLGSTFAEIQLVVAVYSLAFACSLVTGGRLGDIHGRRKIFLIGMLGFTLASVLCGAAPGSTFLIASRALQGLCSGLMFPQVLSIIQITFSAKERPKALAMYGASMGLGTVLGPVLGGWLIELDLLGTDWRAIFYVNLPVGLIALLLGLARIPESSAEGARRLDVTGAAVLSVGLFSLILPLVIGREHDWPLWSLVLLALSPLVLAGFFGYEAALSKRADRSPLVPSGLFRERSFTVGLLISVVFFAGIPSFFMVFFMSLQIGFGYTPISAGLVSLGFAALIAVGSARSAAVVKRLGTKTLALGSGLLLVGISGVMGTLHWAGSDLHGYQLVPSLMVAGLGGGFFLAPCTGIILAGIRSREAGAASGMLATVQQVGIAIGISVAGILFFGLLGSNADGASRSALPELRGDLAAAGLSAQQQAHVITGFRNCFHDKMNQKDLTATPGSCVAVQQEVASAPVPAGTRAKVQAAVLGRAVPEARKSNFSDSFGQVAFWQIGCFGLSCLLVLALPKVRPEDVQDVPGGA</sequence>
<feature type="transmembrane region" description="Helical" evidence="7">
    <location>
        <begin position="155"/>
        <end position="178"/>
    </location>
</feature>
<keyword evidence="10" id="KW-1185">Reference proteome</keyword>
<feature type="transmembrane region" description="Helical" evidence="7">
    <location>
        <begin position="97"/>
        <end position="116"/>
    </location>
</feature>
<evidence type="ECO:0000256" key="1">
    <source>
        <dbReference type="ARBA" id="ARBA00004651"/>
    </source>
</evidence>
<keyword evidence="3 7" id="KW-1133">Transmembrane helix</keyword>
<feature type="transmembrane region" description="Helical" evidence="7">
    <location>
        <begin position="122"/>
        <end position="143"/>
    </location>
</feature>
<dbReference type="Pfam" id="PF07690">
    <property type="entry name" value="MFS_1"/>
    <property type="match status" value="1"/>
</dbReference>
<evidence type="ECO:0000256" key="4">
    <source>
        <dbReference type="ARBA" id="ARBA00023136"/>
    </source>
</evidence>
<feature type="region of interest" description="Disordered" evidence="6">
    <location>
        <begin position="1"/>
        <end position="22"/>
    </location>
</feature>
<feature type="transmembrane region" description="Helical" evidence="7">
    <location>
        <begin position="190"/>
        <end position="210"/>
    </location>
</feature>
<evidence type="ECO:0000256" key="5">
    <source>
        <dbReference type="ARBA" id="ARBA00023251"/>
    </source>
</evidence>
<evidence type="ECO:0000313" key="9">
    <source>
        <dbReference type="EMBL" id="MFC7220669.1"/>
    </source>
</evidence>
<feature type="transmembrane region" description="Helical" evidence="7">
    <location>
        <begin position="65"/>
        <end position="85"/>
    </location>
</feature>
<evidence type="ECO:0000259" key="8">
    <source>
        <dbReference type="PROSITE" id="PS50850"/>
    </source>
</evidence>
<evidence type="ECO:0000313" key="10">
    <source>
        <dbReference type="Proteomes" id="UP001596413"/>
    </source>
</evidence>
<dbReference type="RefSeq" id="WP_386417501.1">
    <property type="nucleotide sequence ID" value="NZ_JBHSZO010000039.1"/>
</dbReference>
<dbReference type="InterPro" id="IPR036259">
    <property type="entry name" value="MFS_trans_sf"/>
</dbReference>
<feature type="transmembrane region" description="Helical" evidence="7">
    <location>
        <begin position="326"/>
        <end position="346"/>
    </location>
</feature>
<keyword evidence="2 7" id="KW-0812">Transmembrane</keyword>
<dbReference type="Gene3D" id="1.20.1250.20">
    <property type="entry name" value="MFS general substrate transporter like domains"/>
    <property type="match status" value="1"/>
</dbReference>
<dbReference type="EMBL" id="JBHSZO010000039">
    <property type="protein sequence ID" value="MFC7220669.1"/>
    <property type="molecule type" value="Genomic_DNA"/>
</dbReference>
<evidence type="ECO:0000256" key="3">
    <source>
        <dbReference type="ARBA" id="ARBA00022989"/>
    </source>
</evidence>
<keyword evidence="4 7" id="KW-0472">Membrane</keyword>
<protein>
    <submittedName>
        <fullName evidence="9">MFS transporter</fullName>
    </submittedName>
</protein>
<accession>A0ABW2GKI4</accession>
<dbReference type="PANTHER" id="PTHR42718:SF39">
    <property type="entry name" value="ACTINORHODIN TRANSPORTER-RELATED"/>
    <property type="match status" value="1"/>
</dbReference>
<feature type="transmembrane region" description="Helical" evidence="7">
    <location>
        <begin position="222"/>
        <end position="241"/>
    </location>
</feature>
<comment type="caution">
    <text evidence="9">The sequence shown here is derived from an EMBL/GenBank/DDBJ whole genome shotgun (WGS) entry which is preliminary data.</text>
</comment>
<dbReference type="Proteomes" id="UP001596413">
    <property type="component" value="Unassembled WGS sequence"/>
</dbReference>
<gene>
    <name evidence="9" type="ORF">ACFQLX_21270</name>
</gene>
<dbReference type="SUPFAM" id="SSF103473">
    <property type="entry name" value="MFS general substrate transporter"/>
    <property type="match status" value="1"/>
</dbReference>
<feature type="transmembrane region" description="Helical" evidence="7">
    <location>
        <begin position="549"/>
        <end position="567"/>
    </location>
</feature>
<evidence type="ECO:0000256" key="6">
    <source>
        <dbReference type="SAM" id="MobiDB-lite"/>
    </source>
</evidence>
<keyword evidence="5" id="KW-0046">Antibiotic resistance</keyword>
<dbReference type="InterPro" id="IPR020846">
    <property type="entry name" value="MFS_dom"/>
</dbReference>
<reference evidence="10" key="1">
    <citation type="journal article" date="2019" name="Int. J. Syst. Evol. Microbiol.">
        <title>The Global Catalogue of Microorganisms (GCM) 10K type strain sequencing project: providing services to taxonomists for standard genome sequencing and annotation.</title>
        <authorList>
            <consortium name="The Broad Institute Genomics Platform"/>
            <consortium name="The Broad Institute Genome Sequencing Center for Infectious Disease"/>
            <person name="Wu L."/>
            <person name="Ma J."/>
        </authorList>
    </citation>
    <scope>NUCLEOTIDE SEQUENCE [LARGE SCALE GENOMIC DNA]</scope>
    <source>
        <strain evidence="10">CGMCC 1.13681</strain>
    </source>
</reference>
<feature type="transmembrane region" description="Helical" evidence="7">
    <location>
        <begin position="392"/>
        <end position="414"/>
    </location>
</feature>
<dbReference type="InterPro" id="IPR011701">
    <property type="entry name" value="MFS"/>
</dbReference>
<feature type="transmembrane region" description="Helical" evidence="7">
    <location>
        <begin position="247"/>
        <end position="271"/>
    </location>
</feature>
<comment type="subcellular location">
    <subcellularLocation>
        <location evidence="1">Cell membrane</location>
        <topology evidence="1">Multi-pass membrane protein</topology>
    </subcellularLocation>
</comment>
<dbReference type="PROSITE" id="PS50850">
    <property type="entry name" value="MFS"/>
    <property type="match status" value="1"/>
</dbReference>
<evidence type="ECO:0000256" key="2">
    <source>
        <dbReference type="ARBA" id="ARBA00022692"/>
    </source>
</evidence>
<name>A0ABW2GKI4_9ACTN</name>
<dbReference type="PANTHER" id="PTHR42718">
    <property type="entry name" value="MAJOR FACILITATOR SUPERFAMILY MULTIDRUG TRANSPORTER MFSC"/>
    <property type="match status" value="1"/>
</dbReference>
<dbReference type="CDD" id="cd17321">
    <property type="entry name" value="MFS_MMR_MDR_like"/>
    <property type="match status" value="1"/>
</dbReference>
<organism evidence="9 10">
    <name type="scientific">Streptomyces polyrhachis</name>
    <dbReference type="NCBI Taxonomy" id="1282885"/>
    <lineage>
        <taxon>Bacteria</taxon>
        <taxon>Bacillati</taxon>
        <taxon>Actinomycetota</taxon>
        <taxon>Actinomycetes</taxon>
        <taxon>Kitasatosporales</taxon>
        <taxon>Streptomycetaceae</taxon>
        <taxon>Streptomyces</taxon>
    </lineage>
</organism>
<dbReference type="Gene3D" id="1.20.1720.10">
    <property type="entry name" value="Multidrug resistance protein D"/>
    <property type="match status" value="1"/>
</dbReference>
<proteinExistence type="predicted"/>